<gene>
    <name evidence="1" type="ORF">SAMN02910411_0367</name>
</gene>
<dbReference type="EMBL" id="OBMR01000014">
    <property type="protein sequence ID" value="SOC16326.1"/>
    <property type="molecule type" value="Genomic_DNA"/>
</dbReference>
<dbReference type="AlphaFoldDB" id="A0A285T512"/>
<organism evidence="1 2">
    <name type="scientific">Pseudobutyrivibrio ruminis DSM 9787</name>
    <dbReference type="NCBI Taxonomy" id="1123011"/>
    <lineage>
        <taxon>Bacteria</taxon>
        <taxon>Bacillati</taxon>
        <taxon>Bacillota</taxon>
        <taxon>Clostridia</taxon>
        <taxon>Lachnospirales</taxon>
        <taxon>Lachnospiraceae</taxon>
        <taxon>Pseudobutyrivibrio</taxon>
    </lineage>
</organism>
<protein>
    <submittedName>
        <fullName evidence="1">Uncharacterized protein</fullName>
    </submittedName>
</protein>
<proteinExistence type="predicted"/>
<dbReference type="RefSeq" id="WP_097077153.1">
    <property type="nucleotide sequence ID" value="NZ_OBMR01000014.1"/>
</dbReference>
<evidence type="ECO:0000313" key="1">
    <source>
        <dbReference type="EMBL" id="SOC16326.1"/>
    </source>
</evidence>
<dbReference type="Proteomes" id="UP000219563">
    <property type="component" value="Unassembled WGS sequence"/>
</dbReference>
<name>A0A285T512_9FIRM</name>
<accession>A0A285T512</accession>
<reference evidence="1 2" key="1">
    <citation type="submission" date="2017-08" db="EMBL/GenBank/DDBJ databases">
        <authorList>
            <person name="de Groot N.N."/>
        </authorList>
    </citation>
    <scope>NUCLEOTIDE SEQUENCE [LARGE SCALE GENOMIC DNA]</scope>
    <source>
        <strain evidence="1 2">DSM 9787</strain>
    </source>
</reference>
<sequence length="585" mass="67467">MNTVQDEYNLERFIEILSRIFAVPYQVIEANVGRYYKAYKEERGIDALNDWVDKGGDLSHVEIFSEHIDDLEAVFKMNHVPYVTMNTILGNESPIATLVFRDKDKDIVEDIVKGYRSFLSENTRELDIYSFKALMENSEIAAASNLTIGEIYAFRRAMREEEFMFCVGKDTKNEGRYQIFADNKEGLSRVLAGISFDFNLNGGAYRNEIDKYSAQYNKINSLMKTKSFYIVDGADPCNFTHVTKDSFSTHNLVINKERQPDGEMIDVVSDPAARVVKHAKPKDVLKIAMTYKKPMLMAEEDFDLVKGYSRNGMAKEADYFAVNLQNLIYRFENQKPNIMKFPQKKSLIEREEIVGFVNIPQNYLKELTEKYPQIYMHYDGSIALKKEDKKLVDDFFREKLKGLDRLKRLSFGMYINGRSGKHLMDLSGKSDNVYYIVKPDKPNIVLRIDNKAAMLLEDGVEIAKVLNTSDGYERFVSDYMWELSNPIGLTEQEMLSPGRDQMIESIAIGDVGNLAVEHLIEKEEKERAEFVDMMARGEKGVSKEHEKARDDYLKMSLVAKVLDNQIFKEMQKKHVSKEIDNDIDI</sequence>
<evidence type="ECO:0000313" key="2">
    <source>
        <dbReference type="Proteomes" id="UP000219563"/>
    </source>
</evidence>